<accession>A0A9D1EXK5</accession>
<feature type="region of interest" description="Disordered" evidence="1">
    <location>
        <begin position="86"/>
        <end position="118"/>
    </location>
</feature>
<feature type="compositionally biased region" description="Low complexity" evidence="1">
    <location>
        <begin position="91"/>
        <end position="109"/>
    </location>
</feature>
<feature type="compositionally biased region" description="Polar residues" evidence="1">
    <location>
        <begin position="220"/>
        <end position="236"/>
    </location>
</feature>
<dbReference type="Proteomes" id="UP000823928">
    <property type="component" value="Unassembled WGS sequence"/>
</dbReference>
<dbReference type="AlphaFoldDB" id="A0A9D1EXK5"/>
<dbReference type="EMBL" id="DVIU01000045">
    <property type="protein sequence ID" value="HIS35444.1"/>
    <property type="molecule type" value="Genomic_DNA"/>
</dbReference>
<dbReference type="PANTHER" id="PTHR45615:SF40">
    <property type="entry name" value="MYOSIN HEAVY CHAIN, NON-MUSCLE"/>
    <property type="match status" value="1"/>
</dbReference>
<organism evidence="2 3">
    <name type="scientific">Candidatus Scatousia excrementigallinarum</name>
    <dbReference type="NCBI Taxonomy" id="2840935"/>
    <lineage>
        <taxon>Bacteria</taxon>
        <taxon>Candidatus Scatousia</taxon>
    </lineage>
</organism>
<feature type="region of interest" description="Disordered" evidence="1">
    <location>
        <begin position="463"/>
        <end position="487"/>
    </location>
</feature>
<comment type="caution">
    <text evidence="2">The sequence shown here is derived from an EMBL/GenBank/DDBJ whole genome shotgun (WGS) entry which is preliminary data.</text>
</comment>
<name>A0A9D1EXK5_9BACT</name>
<dbReference type="GO" id="GO:0016460">
    <property type="term" value="C:myosin II complex"/>
    <property type="evidence" value="ECO:0007669"/>
    <property type="project" value="TreeGrafter"/>
</dbReference>
<dbReference type="PANTHER" id="PTHR45615">
    <property type="entry name" value="MYOSIN HEAVY CHAIN, NON-MUSCLE"/>
    <property type="match status" value="1"/>
</dbReference>
<proteinExistence type="predicted"/>
<protein>
    <submittedName>
        <fullName evidence="2">Uncharacterized protein</fullName>
    </submittedName>
</protein>
<reference evidence="2" key="1">
    <citation type="submission" date="2020-10" db="EMBL/GenBank/DDBJ databases">
        <authorList>
            <person name="Gilroy R."/>
        </authorList>
    </citation>
    <scope>NUCLEOTIDE SEQUENCE</scope>
    <source>
        <strain evidence="2">6276</strain>
    </source>
</reference>
<evidence type="ECO:0000313" key="3">
    <source>
        <dbReference type="Proteomes" id="UP000823928"/>
    </source>
</evidence>
<dbReference type="Gene3D" id="1.10.287.1490">
    <property type="match status" value="1"/>
</dbReference>
<evidence type="ECO:0000256" key="1">
    <source>
        <dbReference type="SAM" id="MobiDB-lite"/>
    </source>
</evidence>
<gene>
    <name evidence="2" type="ORF">IAC10_02270</name>
</gene>
<dbReference type="GO" id="GO:0005737">
    <property type="term" value="C:cytoplasm"/>
    <property type="evidence" value="ECO:0007669"/>
    <property type="project" value="TreeGrafter"/>
</dbReference>
<dbReference type="GO" id="GO:0032982">
    <property type="term" value="C:myosin filament"/>
    <property type="evidence" value="ECO:0007669"/>
    <property type="project" value="TreeGrafter"/>
</dbReference>
<reference evidence="2" key="2">
    <citation type="journal article" date="2021" name="PeerJ">
        <title>Extensive microbial diversity within the chicken gut microbiome revealed by metagenomics and culture.</title>
        <authorList>
            <person name="Gilroy R."/>
            <person name="Ravi A."/>
            <person name="Getino M."/>
            <person name="Pursley I."/>
            <person name="Horton D.L."/>
            <person name="Alikhan N.F."/>
            <person name="Baker D."/>
            <person name="Gharbi K."/>
            <person name="Hall N."/>
            <person name="Watson M."/>
            <person name="Adriaenssens E.M."/>
            <person name="Foster-Nyarko E."/>
            <person name="Jarju S."/>
            <person name="Secka A."/>
            <person name="Antonio M."/>
            <person name="Oren A."/>
            <person name="Chaudhuri R.R."/>
            <person name="La Ragione R."/>
            <person name="Hildebrand F."/>
            <person name="Pallen M.J."/>
        </authorList>
    </citation>
    <scope>NUCLEOTIDE SEQUENCE</scope>
    <source>
        <strain evidence="2">6276</strain>
    </source>
</reference>
<sequence length="623" mass="66421">MTPQRDIKLGSLTTSSIIKQMQKSRTSTSVNKVTTSYNKWETSVITEAKNAKTSNSSQTSNVLTTLGAVADAMGLLNNILGSKDSKSSGVSNQLSSNNTSNQSSSLSGAASGGGGGGGSSVSCGGEYSGYAQNLNNNFSGSVDSSTLSSVSNAISAAGWTSTALSNLKPSLNNESVKVNQALAQAQANFNALANQKATAEANVSRLETQADSAKNESESAKTSLEQNKSNLNSSIQARDKMDDQLSSVNSEYDEACSNVKAEEKNKSSAQNELSSAKSSVAKAEASVNAATQALQSAEASLANTPQTLEDGTPNPQYQAAKAAVEKAQTEKQQAQSSLEEAKQCQETAQTKLNQAEQTLTQAQQTKANVLKNVKESESQYKDLADKCEQMQDNVEQNQEQYDTALQTYDDTTANYERLNSELQTQQGILTQYEAVENQVEALKDSASSVKELSGKLDKRIEEVKRQEAGSDGISAEDKSKTEAEILSNASSTEGCSASKTPLENMIASKDYDVSKCTGKVWHENLNGIFGSASEFESLGYIKNTDGSFTDPRTGVTMVNVSGDNYEWLSAGNGFSQNVGDHVYNNLIGRDWPGAAEAAERAKTQQNITLNGFDENGKPKFRWK</sequence>
<feature type="region of interest" description="Disordered" evidence="1">
    <location>
        <begin position="203"/>
        <end position="251"/>
    </location>
</feature>
<dbReference type="GO" id="GO:0051015">
    <property type="term" value="F:actin filament binding"/>
    <property type="evidence" value="ECO:0007669"/>
    <property type="project" value="TreeGrafter"/>
</dbReference>
<dbReference type="GO" id="GO:0000146">
    <property type="term" value="F:microfilament motor activity"/>
    <property type="evidence" value="ECO:0007669"/>
    <property type="project" value="TreeGrafter"/>
</dbReference>
<evidence type="ECO:0000313" key="2">
    <source>
        <dbReference type="EMBL" id="HIS35444.1"/>
    </source>
</evidence>